<dbReference type="InterPro" id="IPR038109">
    <property type="entry name" value="DNA_bind_recomb_sf"/>
</dbReference>
<evidence type="ECO:0000256" key="3">
    <source>
        <dbReference type="SAM" id="MobiDB-lite"/>
    </source>
</evidence>
<dbReference type="InterPro" id="IPR050639">
    <property type="entry name" value="SSR_resolvase"/>
</dbReference>
<dbReference type="EMBL" id="RRCN01000001">
    <property type="protein sequence ID" value="RRJ62452.1"/>
    <property type="molecule type" value="Genomic_DNA"/>
</dbReference>
<dbReference type="Proteomes" id="UP000267017">
    <property type="component" value="Unassembled WGS sequence"/>
</dbReference>
<evidence type="ECO:0000256" key="2">
    <source>
        <dbReference type="ARBA" id="ARBA00023172"/>
    </source>
</evidence>
<feature type="domain" description="Resolvase/invertase-type recombinase catalytic" evidence="4">
    <location>
        <begin position="2"/>
        <end position="150"/>
    </location>
</feature>
<dbReference type="Pfam" id="PF00239">
    <property type="entry name" value="Resolvase"/>
    <property type="match status" value="1"/>
</dbReference>
<dbReference type="InterPro" id="IPR011109">
    <property type="entry name" value="DNA_bind_recombinase_dom"/>
</dbReference>
<dbReference type="InterPro" id="IPR036162">
    <property type="entry name" value="Resolvase-like_N_sf"/>
</dbReference>
<dbReference type="GO" id="GO:0000150">
    <property type="term" value="F:DNA strand exchange activity"/>
    <property type="evidence" value="ECO:0007669"/>
    <property type="project" value="InterPro"/>
</dbReference>
<dbReference type="AlphaFoldDB" id="A0A3P3TWG3"/>
<evidence type="ECO:0000259" key="4">
    <source>
        <dbReference type="PROSITE" id="PS51736"/>
    </source>
</evidence>
<evidence type="ECO:0000313" key="7">
    <source>
        <dbReference type="Proteomes" id="UP000267017"/>
    </source>
</evidence>
<dbReference type="SMART" id="SM00857">
    <property type="entry name" value="Resolvase"/>
    <property type="match status" value="1"/>
</dbReference>
<evidence type="ECO:0000259" key="5">
    <source>
        <dbReference type="PROSITE" id="PS51737"/>
    </source>
</evidence>
<keyword evidence="1" id="KW-0238">DNA-binding</keyword>
<organism evidence="6 7">
    <name type="scientific">Paenibacillus oralis</name>
    <dbReference type="NCBI Taxonomy" id="2490856"/>
    <lineage>
        <taxon>Bacteria</taxon>
        <taxon>Bacillati</taxon>
        <taxon>Bacillota</taxon>
        <taxon>Bacilli</taxon>
        <taxon>Bacillales</taxon>
        <taxon>Paenibacillaceae</taxon>
        <taxon>Paenibacillus</taxon>
    </lineage>
</organism>
<protein>
    <submittedName>
        <fullName evidence="6">Recombinase family protein</fullName>
    </submittedName>
</protein>
<dbReference type="PROSITE" id="PS51737">
    <property type="entry name" value="RECOMBINASE_DNA_BIND"/>
    <property type="match status" value="1"/>
</dbReference>
<dbReference type="PROSITE" id="PS51736">
    <property type="entry name" value="RECOMBINASES_3"/>
    <property type="match status" value="1"/>
</dbReference>
<proteinExistence type="predicted"/>
<keyword evidence="2" id="KW-0233">DNA recombination</keyword>
<dbReference type="RefSeq" id="WP_128630339.1">
    <property type="nucleotide sequence ID" value="NZ_RRCN01000001.1"/>
</dbReference>
<name>A0A3P3TWG3_9BACL</name>
<comment type="caution">
    <text evidence="6">The sequence shown here is derived from an EMBL/GenBank/DDBJ whole genome shotgun (WGS) entry which is preliminary data.</text>
</comment>
<dbReference type="PANTHER" id="PTHR30461:SF2">
    <property type="entry name" value="SERINE RECOMBINASE PINE-RELATED"/>
    <property type="match status" value="1"/>
</dbReference>
<feature type="region of interest" description="Disordered" evidence="3">
    <location>
        <begin position="1"/>
        <end position="21"/>
    </location>
</feature>
<feature type="domain" description="Recombinase" evidence="5">
    <location>
        <begin position="158"/>
        <end position="279"/>
    </location>
</feature>
<dbReference type="InterPro" id="IPR006119">
    <property type="entry name" value="Resolv_N"/>
</dbReference>
<dbReference type="OrthoDB" id="9811097at2"/>
<keyword evidence="7" id="KW-1185">Reference proteome</keyword>
<dbReference type="PANTHER" id="PTHR30461">
    <property type="entry name" value="DNA-INVERTASE FROM LAMBDOID PROPHAGE"/>
    <property type="match status" value="1"/>
</dbReference>
<evidence type="ECO:0000256" key="1">
    <source>
        <dbReference type="ARBA" id="ARBA00023125"/>
    </source>
</evidence>
<gene>
    <name evidence="6" type="ORF">EHV15_05415</name>
</gene>
<dbReference type="Pfam" id="PF07508">
    <property type="entry name" value="Recombinase"/>
    <property type="match status" value="1"/>
</dbReference>
<sequence>MQVFGYPRVSTDEQAERGNSLSEQMERMTAYCKAMGWDEPIFFIDDGYSAKDLNRPELTRMLDRVKKDKQGGIILTTKLDRLSRKLFDILSLNEFFNKHGFNYVSATEGFDTSTPAGRLVLQMLGMVAEFERERNSERVRDNMTSIARNTTKVISRPCFGYDIINGEYVINIDESTEIIKAANELLSGTPLRQIIKRWNFVDNIKTKEGNEWHEKTFRELFQRETLIGDFVYNKTYKDGSRIITRPENEWIYIENHHSAILDEETFKKLGQLFQARRRLGRHTTDDRYLLSGLVVCGHCKSKMNGKMSRSYSKKLNQENIHYKYLCDGYLKRAKCFHHYISRDGIEAAILNRIKKMAEASPGTLNLVLSKPKSQSINEDEIKAKLARLDKNMQKQIDAFNDDLITAHDLKAATQKVERQRAELHKLLEASSSEKLEDEAETKLIRRAKASIKDLLSGDRLKTKEVIREMVYEIEVLNGSDIAVIWRAD</sequence>
<dbReference type="InterPro" id="IPR025827">
    <property type="entry name" value="Zn_ribbon_recom_dom"/>
</dbReference>
<accession>A0A3P3TWG3</accession>
<reference evidence="6 7" key="1">
    <citation type="submission" date="2018-11" db="EMBL/GenBank/DDBJ databases">
        <title>Genome sequencing of Paenibacillus sp. KCOM 3021 (= ChDC PVNT-B20).</title>
        <authorList>
            <person name="Kook J.-K."/>
            <person name="Park S.-N."/>
            <person name="Lim Y.K."/>
        </authorList>
    </citation>
    <scope>NUCLEOTIDE SEQUENCE [LARGE SCALE GENOMIC DNA]</scope>
    <source>
        <strain evidence="6 7">KCOM 3021</strain>
    </source>
</reference>
<evidence type="ECO:0000313" key="6">
    <source>
        <dbReference type="EMBL" id="RRJ62452.1"/>
    </source>
</evidence>
<dbReference type="Pfam" id="PF13408">
    <property type="entry name" value="Zn_ribbon_recom"/>
    <property type="match status" value="1"/>
</dbReference>
<dbReference type="GO" id="GO:0003677">
    <property type="term" value="F:DNA binding"/>
    <property type="evidence" value="ECO:0007669"/>
    <property type="project" value="UniProtKB-KW"/>
</dbReference>
<dbReference type="CDD" id="cd03768">
    <property type="entry name" value="SR_ResInv"/>
    <property type="match status" value="1"/>
</dbReference>
<dbReference type="SUPFAM" id="SSF53041">
    <property type="entry name" value="Resolvase-like"/>
    <property type="match status" value="1"/>
</dbReference>
<dbReference type="Gene3D" id="3.90.1750.20">
    <property type="entry name" value="Putative Large Serine Recombinase, Chain B, Domain 2"/>
    <property type="match status" value="1"/>
</dbReference>
<dbReference type="Gene3D" id="3.40.50.1390">
    <property type="entry name" value="Resolvase, N-terminal catalytic domain"/>
    <property type="match status" value="1"/>
</dbReference>